<dbReference type="EMBL" id="AZIM01003309">
    <property type="protein sequence ID" value="ETE62344.1"/>
    <property type="molecule type" value="Genomic_DNA"/>
</dbReference>
<keyword evidence="15" id="KW-1185">Reference proteome</keyword>
<dbReference type="SUPFAM" id="SSF81508">
    <property type="entry name" value="Ubiquinone-binding protein QP-C of cytochrome bc1 complex (Ubiquinol-cytochrome c reductase)"/>
    <property type="match status" value="1"/>
</dbReference>
<evidence type="ECO:0000256" key="9">
    <source>
        <dbReference type="ARBA" id="ARBA00022989"/>
    </source>
</evidence>
<evidence type="ECO:0000256" key="5">
    <source>
        <dbReference type="ARBA" id="ARBA00022660"/>
    </source>
</evidence>
<evidence type="ECO:0000256" key="10">
    <source>
        <dbReference type="ARBA" id="ARBA00023128"/>
    </source>
</evidence>
<evidence type="ECO:0000256" key="12">
    <source>
        <dbReference type="ARBA" id="ARBA00047105"/>
    </source>
</evidence>
<gene>
    <name evidence="14" type="primary">UQCRQ</name>
    <name evidence="14" type="ORF">L345_11894</name>
</gene>
<keyword evidence="6" id="KW-0812">Transmembrane</keyword>
<keyword evidence="9" id="KW-1133">Transmembrane helix</keyword>
<protein>
    <recommendedName>
        <fullName evidence="3 13">Cytochrome b-c1 complex subunit 8</fullName>
    </recommendedName>
    <alternativeName>
        <fullName evidence="13">Complex III subunit 8</fullName>
    </alternativeName>
</protein>
<comment type="similarity">
    <text evidence="2 13">Belongs to the UQCRQ/QCR8 family.</text>
</comment>
<evidence type="ECO:0000256" key="2">
    <source>
        <dbReference type="ARBA" id="ARBA00007668"/>
    </source>
</evidence>
<evidence type="ECO:0000256" key="7">
    <source>
        <dbReference type="ARBA" id="ARBA00022792"/>
    </source>
</evidence>
<evidence type="ECO:0000256" key="13">
    <source>
        <dbReference type="RuleBase" id="RU368118"/>
    </source>
</evidence>
<comment type="caution">
    <text evidence="14">The sequence shown here is derived from an EMBL/GenBank/DDBJ whole genome shotgun (WGS) entry which is preliminary data.</text>
</comment>
<keyword evidence="5 13" id="KW-0679">Respiratory chain</keyword>
<dbReference type="Pfam" id="PF02939">
    <property type="entry name" value="UcrQ"/>
    <property type="match status" value="1"/>
</dbReference>
<name>V8NJ82_OPHHA</name>
<dbReference type="GO" id="GO:0045275">
    <property type="term" value="C:respiratory chain complex III"/>
    <property type="evidence" value="ECO:0007669"/>
    <property type="project" value="UniProtKB-UniRule"/>
</dbReference>
<comment type="subunit">
    <text evidence="12 13">Component of the ubiquinol-cytochrome c oxidoreductase (cytochrome b-c1 complex, complex III, CIII), a multisubunit enzyme composed of 11 subunits. The complex is composed of 3 respiratory subunits cytochrome b, cytochrome c1 and Rieske protein UQCRFS1, 2 core protein subunits UQCRC1/QCR1 and UQCRC2/QCR2, and 6 low-molecular weight protein subunits UQCRH/QCR6, UQCRB/QCR7, UQCRQ/QCR8, UQCR10/QCR9, UQCR11/QCR10 and subunit 9, the cleavage product of Rieske protein UQCRFS1. The complex exists as an obligatory dimer and forms supercomplexes (SCs) in the inner mitochondrial membrane with NADH-ubiquinone oxidoreductase (complex I, CI) and cytochrome c oxidase (complex IV, CIV), resulting in different assemblies (supercomplex SCI(1)III(2)IV(1) and megacomplex MCI(2)III(2)IV(2)). Interacts with UQCC6.</text>
</comment>
<evidence type="ECO:0000256" key="3">
    <source>
        <dbReference type="ARBA" id="ARBA00016324"/>
    </source>
</evidence>
<evidence type="ECO:0000256" key="4">
    <source>
        <dbReference type="ARBA" id="ARBA00022448"/>
    </source>
</evidence>
<dbReference type="InterPro" id="IPR004205">
    <property type="entry name" value="Cyt_bc1_su8"/>
</dbReference>
<feature type="non-terminal residue" evidence="14">
    <location>
        <position position="1"/>
    </location>
</feature>
<evidence type="ECO:0000313" key="14">
    <source>
        <dbReference type="EMBL" id="ETE62344.1"/>
    </source>
</evidence>
<keyword evidence="10 13" id="KW-0496">Mitochondrion</keyword>
<evidence type="ECO:0000313" key="15">
    <source>
        <dbReference type="Proteomes" id="UP000018936"/>
    </source>
</evidence>
<reference evidence="14 15" key="1">
    <citation type="journal article" date="2013" name="Proc. Natl. Acad. Sci. U.S.A.">
        <title>The king cobra genome reveals dynamic gene evolution and adaptation in the snake venom system.</title>
        <authorList>
            <person name="Vonk F.J."/>
            <person name="Casewell N.R."/>
            <person name="Henkel C.V."/>
            <person name="Heimberg A.M."/>
            <person name="Jansen H.J."/>
            <person name="McCleary R.J."/>
            <person name="Kerkkamp H.M."/>
            <person name="Vos R.A."/>
            <person name="Guerreiro I."/>
            <person name="Calvete J.J."/>
            <person name="Wuster W."/>
            <person name="Woods A.E."/>
            <person name="Logan J.M."/>
            <person name="Harrison R.A."/>
            <person name="Castoe T.A."/>
            <person name="de Koning A.P."/>
            <person name="Pollock D.D."/>
            <person name="Yandell M."/>
            <person name="Calderon D."/>
            <person name="Renjifo C."/>
            <person name="Currier R.B."/>
            <person name="Salgado D."/>
            <person name="Pla D."/>
            <person name="Sanz L."/>
            <person name="Hyder A.S."/>
            <person name="Ribeiro J.M."/>
            <person name="Arntzen J.W."/>
            <person name="van den Thillart G.E."/>
            <person name="Boetzer M."/>
            <person name="Pirovano W."/>
            <person name="Dirks R.P."/>
            <person name="Spaink H.P."/>
            <person name="Duboule D."/>
            <person name="McGlinn E."/>
            <person name="Kini R.M."/>
            <person name="Richardson M.K."/>
        </authorList>
    </citation>
    <scope>NUCLEOTIDE SEQUENCE</scope>
    <source>
        <tissue evidence="14">Blood</tissue>
    </source>
</reference>
<keyword evidence="8 13" id="KW-0249">Electron transport</keyword>
<evidence type="ECO:0000256" key="1">
    <source>
        <dbReference type="ARBA" id="ARBA00004434"/>
    </source>
</evidence>
<dbReference type="Gene3D" id="1.20.5.210">
    <property type="entry name" value="Cytochrome b-c1 complex subunit 8"/>
    <property type="match status" value="1"/>
</dbReference>
<comment type="function">
    <text evidence="13">Component of the ubiquinol-cytochrome c oxidoreductase, a multisubunit transmembrane complex that is part of the mitochondrial electron transport chain which drives oxidative phosphorylation. The complex plays an important role in the uptake of multiple carbon sources present in different host niches.</text>
</comment>
<dbReference type="PANTHER" id="PTHR12119:SF2">
    <property type="entry name" value="CYTOCHROME B-C1 COMPLEX SUBUNIT 8"/>
    <property type="match status" value="1"/>
</dbReference>
<dbReference type="OrthoDB" id="6683853at2759"/>
<organism evidence="14 15">
    <name type="scientific">Ophiophagus hannah</name>
    <name type="common">King cobra</name>
    <name type="synonym">Naja hannah</name>
    <dbReference type="NCBI Taxonomy" id="8665"/>
    <lineage>
        <taxon>Eukaryota</taxon>
        <taxon>Metazoa</taxon>
        <taxon>Chordata</taxon>
        <taxon>Craniata</taxon>
        <taxon>Vertebrata</taxon>
        <taxon>Euteleostomi</taxon>
        <taxon>Lepidosauria</taxon>
        <taxon>Squamata</taxon>
        <taxon>Bifurcata</taxon>
        <taxon>Unidentata</taxon>
        <taxon>Episquamata</taxon>
        <taxon>Toxicofera</taxon>
        <taxon>Serpentes</taxon>
        <taxon>Colubroidea</taxon>
        <taxon>Elapidae</taxon>
        <taxon>Elapinae</taxon>
        <taxon>Ophiophagus</taxon>
    </lineage>
</organism>
<evidence type="ECO:0000256" key="6">
    <source>
        <dbReference type="ARBA" id="ARBA00022692"/>
    </source>
</evidence>
<dbReference type="PANTHER" id="PTHR12119">
    <property type="entry name" value="UBIQUINOL-CYTOCHROME C REDUCTASE COMPLEX UBIQUINONE-BINDING PROTEIN QP-C"/>
    <property type="match status" value="1"/>
</dbReference>
<keyword evidence="11" id="KW-0472">Membrane</keyword>
<dbReference type="InterPro" id="IPR036642">
    <property type="entry name" value="Cyt_bc1_su8_sf"/>
</dbReference>
<proteinExistence type="inferred from homology"/>
<accession>V8NJ82</accession>
<dbReference type="AlphaFoldDB" id="V8NJ82"/>
<evidence type="ECO:0000256" key="8">
    <source>
        <dbReference type="ARBA" id="ARBA00022982"/>
    </source>
</evidence>
<keyword evidence="7 13" id="KW-0999">Mitochondrion inner membrane</keyword>
<keyword evidence="4 13" id="KW-0813">Transport</keyword>
<dbReference type="Proteomes" id="UP000018936">
    <property type="component" value="Unassembled WGS sequence"/>
</dbReference>
<dbReference type="GO" id="GO:0006122">
    <property type="term" value="P:mitochondrial electron transport, ubiquinol to cytochrome c"/>
    <property type="evidence" value="ECO:0007669"/>
    <property type="project" value="UniProtKB-UniRule"/>
</dbReference>
<evidence type="ECO:0000256" key="11">
    <source>
        <dbReference type="ARBA" id="ARBA00023136"/>
    </source>
</evidence>
<dbReference type="GO" id="GO:0005743">
    <property type="term" value="C:mitochondrial inner membrane"/>
    <property type="evidence" value="ECO:0007669"/>
    <property type="project" value="UniProtKB-SubCell"/>
</dbReference>
<comment type="subcellular location">
    <subcellularLocation>
        <location evidence="1 13">Mitochondrion inner membrane</location>
        <topology evidence="1 13">Single-pass membrane protein</topology>
    </subcellularLocation>
</comment>
<sequence>MGKQFGNLMKTRHVVSYYLSPFEQKIFPNIPHKILNTWRRFSSSFFRVTPRSSIVLLAWFFTPEESHLRFLKLQPGFPFGFTCQKVAKGDHIAPGCCDRYKYESVAKCLKFDHVTLGCCNGRLLSLQTVIKQPLERAQRLGDWRVKPKERLLELGEPGLR</sequence>